<evidence type="ECO:0000313" key="2">
    <source>
        <dbReference type="EMBL" id="MDQ0301931.1"/>
    </source>
</evidence>
<proteinExistence type="predicted"/>
<organism evidence="2 3">
    <name type="scientific">Ancylobacter polymorphus</name>
    <dbReference type="NCBI Taxonomy" id="223390"/>
    <lineage>
        <taxon>Bacteria</taxon>
        <taxon>Pseudomonadati</taxon>
        <taxon>Pseudomonadota</taxon>
        <taxon>Alphaproteobacteria</taxon>
        <taxon>Hyphomicrobiales</taxon>
        <taxon>Xanthobacteraceae</taxon>
        <taxon>Ancylobacter</taxon>
    </lineage>
</organism>
<dbReference type="RefSeq" id="WP_307018677.1">
    <property type="nucleotide sequence ID" value="NZ_JAUSUI010000002.1"/>
</dbReference>
<keyword evidence="1" id="KW-0175">Coiled coil</keyword>
<accession>A0ABU0B982</accession>
<keyword evidence="3" id="KW-1185">Reference proteome</keyword>
<dbReference type="Proteomes" id="UP001224682">
    <property type="component" value="Unassembled WGS sequence"/>
</dbReference>
<protein>
    <submittedName>
        <fullName evidence="2">Uncharacterized protein</fullName>
    </submittedName>
</protein>
<comment type="caution">
    <text evidence="2">The sequence shown here is derived from an EMBL/GenBank/DDBJ whole genome shotgun (WGS) entry which is preliminary data.</text>
</comment>
<name>A0ABU0B982_9HYPH</name>
<reference evidence="2 3" key="1">
    <citation type="submission" date="2023-07" db="EMBL/GenBank/DDBJ databases">
        <title>Genomic Encyclopedia of Type Strains, Phase IV (KMG-IV): sequencing the most valuable type-strain genomes for metagenomic binning, comparative biology and taxonomic classification.</title>
        <authorList>
            <person name="Goeker M."/>
        </authorList>
    </citation>
    <scope>NUCLEOTIDE SEQUENCE [LARGE SCALE GENOMIC DNA]</scope>
    <source>
        <strain evidence="2 3">DSM 2457</strain>
    </source>
</reference>
<feature type="coiled-coil region" evidence="1">
    <location>
        <begin position="298"/>
        <end position="332"/>
    </location>
</feature>
<evidence type="ECO:0000256" key="1">
    <source>
        <dbReference type="SAM" id="Coils"/>
    </source>
</evidence>
<gene>
    <name evidence="2" type="ORF">J2S75_000954</name>
</gene>
<sequence length="395" mass="43446">MLSFATEFPVPSEGVESIFLATIKKWIIESPHTAFTESDIAHVGLGDEFNVQVGSQILSSISVSNNNEVTLASKLVAEDRDIEWTTSIVLHKNGEECWIGVRTSREARNATVSLPMAKKPVIVRLILDALGGANDGDLAVQGVPRFLTNNEIALAAQIVLGSIETRLPVVYVSVSFNGRPAVDPSTLAKELSGMAHVVVEPNRPFSQRLQLEVNSLNVYGGVVGIYWPDAAGRRLFFRPYDYHKAADLRGDIFSAIRTSLVNRQPLYNCTWDSAKEALSRKIVSELKAVDSKEVDYYIEQFDQELASVKQNLASSEKEISRLKSEIRRYEAMSPPAVGLAINPGSEQEFYPREILSCIIDVLTDAKNNLGSDSRRRHLIESVINANPATNEAGSS</sequence>
<evidence type="ECO:0000313" key="3">
    <source>
        <dbReference type="Proteomes" id="UP001224682"/>
    </source>
</evidence>
<dbReference type="EMBL" id="JAUSUI010000002">
    <property type="protein sequence ID" value="MDQ0301931.1"/>
    <property type="molecule type" value="Genomic_DNA"/>
</dbReference>